<reference evidence="2" key="2">
    <citation type="journal article" date="2023" name="Int. J. Mol. Sci.">
        <title>De Novo Assembly and Annotation of 11 Diverse Shrub Willow (Salix) Genomes Reveals Novel Gene Organization in Sex-Linked Regions.</title>
        <authorList>
            <person name="Hyden B."/>
            <person name="Feng K."/>
            <person name="Yates T.B."/>
            <person name="Jawdy S."/>
            <person name="Cereghino C."/>
            <person name="Smart L.B."/>
            <person name="Muchero W."/>
        </authorList>
    </citation>
    <scope>NUCLEOTIDE SEQUENCE</scope>
    <source>
        <tissue evidence="2">Shoot tip</tissue>
    </source>
</reference>
<proteinExistence type="predicted"/>
<gene>
    <name evidence="2" type="ORF">OIU74_015462</name>
</gene>
<evidence type="ECO:0000313" key="2">
    <source>
        <dbReference type="EMBL" id="KAJ6690793.1"/>
    </source>
</evidence>
<keyword evidence="1" id="KW-0472">Membrane</keyword>
<feature type="transmembrane region" description="Helical" evidence="1">
    <location>
        <begin position="6"/>
        <end position="24"/>
    </location>
</feature>
<reference evidence="2" key="1">
    <citation type="submission" date="2022-11" db="EMBL/GenBank/DDBJ databases">
        <authorList>
            <person name="Hyden B.L."/>
            <person name="Feng K."/>
            <person name="Yates T."/>
            <person name="Jawdy S."/>
            <person name="Smart L.B."/>
            <person name="Muchero W."/>
        </authorList>
    </citation>
    <scope>NUCLEOTIDE SEQUENCE</scope>
    <source>
        <tissue evidence="2">Shoot tip</tissue>
    </source>
</reference>
<name>A0A9Q0PM62_9ROSI</name>
<keyword evidence="1" id="KW-0812">Transmembrane</keyword>
<sequence length="133" mass="15337">MDTLFPLLHFYSFALLLQLFFFFLSTHKRRKKEDLLSSLPLLMLLEAMPAAKKNLDQLIILAFNKLLKDIGNQVEFELPDSFNKSKSTAYTLIKRNIYLTKKIKRRLEDDGIFCSCSASLGSPRVCDRDCHCG</sequence>
<keyword evidence="1" id="KW-1133">Transmembrane helix</keyword>
<dbReference type="EMBL" id="JAPFFM010000018">
    <property type="protein sequence ID" value="KAJ6690793.1"/>
    <property type="molecule type" value="Genomic_DNA"/>
</dbReference>
<dbReference type="Proteomes" id="UP001151752">
    <property type="component" value="Chromosome 17"/>
</dbReference>
<evidence type="ECO:0000256" key="1">
    <source>
        <dbReference type="SAM" id="Phobius"/>
    </source>
</evidence>
<evidence type="ECO:0000313" key="3">
    <source>
        <dbReference type="Proteomes" id="UP001151752"/>
    </source>
</evidence>
<comment type="caution">
    <text evidence="2">The sequence shown here is derived from an EMBL/GenBank/DDBJ whole genome shotgun (WGS) entry which is preliminary data.</text>
</comment>
<organism evidence="2 3">
    <name type="scientific">Salix koriyanagi</name>
    <dbReference type="NCBI Taxonomy" id="2511006"/>
    <lineage>
        <taxon>Eukaryota</taxon>
        <taxon>Viridiplantae</taxon>
        <taxon>Streptophyta</taxon>
        <taxon>Embryophyta</taxon>
        <taxon>Tracheophyta</taxon>
        <taxon>Spermatophyta</taxon>
        <taxon>Magnoliopsida</taxon>
        <taxon>eudicotyledons</taxon>
        <taxon>Gunneridae</taxon>
        <taxon>Pentapetalae</taxon>
        <taxon>rosids</taxon>
        <taxon>fabids</taxon>
        <taxon>Malpighiales</taxon>
        <taxon>Salicaceae</taxon>
        <taxon>Saliceae</taxon>
        <taxon>Salix</taxon>
    </lineage>
</organism>
<protein>
    <submittedName>
        <fullName evidence="2">HISTONE-LYSINE N-METHYLTRANSFERASE</fullName>
    </submittedName>
</protein>
<dbReference type="AlphaFoldDB" id="A0A9Q0PM62"/>
<accession>A0A9Q0PM62</accession>
<keyword evidence="3" id="KW-1185">Reference proteome</keyword>